<dbReference type="EMBL" id="CAKASE010000074">
    <property type="protein sequence ID" value="CAG9575349.1"/>
    <property type="molecule type" value="Genomic_DNA"/>
</dbReference>
<organism evidence="1 2">
    <name type="scientific">Danaus chrysippus</name>
    <name type="common">African queen</name>
    <dbReference type="NCBI Taxonomy" id="151541"/>
    <lineage>
        <taxon>Eukaryota</taxon>
        <taxon>Metazoa</taxon>
        <taxon>Ecdysozoa</taxon>
        <taxon>Arthropoda</taxon>
        <taxon>Hexapoda</taxon>
        <taxon>Insecta</taxon>
        <taxon>Pterygota</taxon>
        <taxon>Neoptera</taxon>
        <taxon>Endopterygota</taxon>
        <taxon>Lepidoptera</taxon>
        <taxon>Glossata</taxon>
        <taxon>Ditrysia</taxon>
        <taxon>Papilionoidea</taxon>
        <taxon>Nymphalidae</taxon>
        <taxon>Danainae</taxon>
        <taxon>Danaini</taxon>
        <taxon>Danaina</taxon>
        <taxon>Danaus</taxon>
        <taxon>Anosia</taxon>
    </lineage>
</organism>
<evidence type="ECO:0000313" key="1">
    <source>
        <dbReference type="EMBL" id="CAG9575349.1"/>
    </source>
</evidence>
<dbReference type="AlphaFoldDB" id="A0A8J2QXG0"/>
<evidence type="ECO:0000313" key="2">
    <source>
        <dbReference type="Proteomes" id="UP000789524"/>
    </source>
</evidence>
<sequence length="141" mass="16253">MRNSLVTHEWKGRRPNIVYLVSSLPNTRVTKQRRRLETVKRQLRTELYARPPGCVVTSGTGGGVKGVPRYYECDVVTRERAEIDLLPADMRARYELGQRRRARTRSVRVIGTVIYRKLTTASDIPGHNQPHERSNIPVIFQ</sequence>
<protein>
    <submittedName>
        <fullName evidence="1">(African queen) hypothetical protein</fullName>
    </submittedName>
</protein>
<accession>A0A8J2QXG0</accession>
<proteinExistence type="predicted"/>
<name>A0A8J2QXG0_9NEOP</name>
<gene>
    <name evidence="1" type="ORF">DCHRY22_LOCUS11270</name>
</gene>
<comment type="caution">
    <text evidence="1">The sequence shown here is derived from an EMBL/GenBank/DDBJ whole genome shotgun (WGS) entry which is preliminary data.</text>
</comment>
<reference evidence="1" key="1">
    <citation type="submission" date="2021-09" db="EMBL/GenBank/DDBJ databases">
        <authorList>
            <person name="Martin H S."/>
        </authorList>
    </citation>
    <scope>NUCLEOTIDE SEQUENCE</scope>
</reference>
<dbReference type="Proteomes" id="UP000789524">
    <property type="component" value="Unassembled WGS sequence"/>
</dbReference>
<keyword evidence="2" id="KW-1185">Reference proteome</keyword>